<dbReference type="PATRIC" id="fig|44252.3.peg.4906"/>
<dbReference type="EMBL" id="JMQA01000040">
    <property type="protein sequence ID" value="KFM98445.1"/>
    <property type="molecule type" value="Genomic_DNA"/>
</dbReference>
<dbReference type="GO" id="GO:0001216">
    <property type="term" value="F:DNA-binding transcription activator activity"/>
    <property type="evidence" value="ECO:0007669"/>
    <property type="project" value="InterPro"/>
</dbReference>
<dbReference type="Pfam" id="PF04963">
    <property type="entry name" value="Sigma54_CBD"/>
    <property type="match status" value="1"/>
</dbReference>
<comment type="caution">
    <text evidence="11">The sequence shown here is derived from an EMBL/GenBank/DDBJ whole genome shotgun (WGS) entry which is preliminary data.</text>
</comment>
<dbReference type="PROSITE" id="PS50044">
    <property type="entry name" value="SIGMA54_3"/>
    <property type="match status" value="1"/>
</dbReference>
<dbReference type="GO" id="GO:0016779">
    <property type="term" value="F:nucleotidyltransferase activity"/>
    <property type="evidence" value="ECO:0007669"/>
    <property type="project" value="UniProtKB-KW"/>
</dbReference>
<keyword evidence="6" id="KW-0731">Sigma factor</keyword>
<dbReference type="InterPro" id="IPR007634">
    <property type="entry name" value="RNA_pol_sigma_54_DNA-bd"/>
</dbReference>
<keyword evidence="3" id="KW-0808">Transferase</keyword>
<dbReference type="PRINTS" id="PR00045">
    <property type="entry name" value="SIGMA54FCT"/>
</dbReference>
<evidence type="ECO:0000256" key="1">
    <source>
        <dbReference type="ARBA" id="ARBA00008798"/>
    </source>
</evidence>
<dbReference type="Pfam" id="PF00309">
    <property type="entry name" value="Sigma54_AID"/>
    <property type="match status" value="1"/>
</dbReference>
<dbReference type="GeneID" id="77008426"/>
<protein>
    <submittedName>
        <fullName evidence="11">RNA polymerase sigma-54 factor</fullName>
    </submittedName>
</protein>
<dbReference type="PANTHER" id="PTHR32248">
    <property type="entry name" value="RNA POLYMERASE SIGMA-54 FACTOR"/>
    <property type="match status" value="1"/>
</dbReference>
<evidence type="ECO:0000256" key="5">
    <source>
        <dbReference type="ARBA" id="ARBA00023015"/>
    </source>
</evidence>
<feature type="domain" description="RNA polymerase sigma factor 54 DNA-binding" evidence="9">
    <location>
        <begin position="272"/>
        <end position="430"/>
    </location>
</feature>
<dbReference type="OrthoDB" id="9814402at2"/>
<dbReference type="Gene3D" id="1.10.10.60">
    <property type="entry name" value="Homeodomain-like"/>
    <property type="match status" value="1"/>
</dbReference>
<dbReference type="NCBIfam" id="TIGR02395">
    <property type="entry name" value="rpoN_sigma"/>
    <property type="match status" value="1"/>
</dbReference>
<keyword evidence="4" id="KW-0548">Nucleotidyltransferase</keyword>
<evidence type="ECO:0000256" key="7">
    <source>
        <dbReference type="ARBA" id="ARBA00023125"/>
    </source>
</evidence>
<organism evidence="11 12">
    <name type="scientific">Paenibacillus macerans</name>
    <name type="common">Bacillus macerans</name>
    <dbReference type="NCBI Taxonomy" id="44252"/>
    <lineage>
        <taxon>Bacteria</taxon>
        <taxon>Bacillati</taxon>
        <taxon>Bacillota</taxon>
        <taxon>Bacilli</taxon>
        <taxon>Bacillales</taxon>
        <taxon>Paenibacillaceae</taxon>
        <taxon>Paenibacillus</taxon>
    </lineage>
</organism>
<evidence type="ECO:0000256" key="4">
    <source>
        <dbReference type="ARBA" id="ARBA00022695"/>
    </source>
</evidence>
<feature type="domain" description="RNA polymerase sigma factor 54 core-binding" evidence="10">
    <location>
        <begin position="76"/>
        <end position="258"/>
    </location>
</feature>
<evidence type="ECO:0000256" key="3">
    <source>
        <dbReference type="ARBA" id="ARBA00022679"/>
    </source>
</evidence>
<dbReference type="Proteomes" id="UP000029278">
    <property type="component" value="Unassembled WGS sequence"/>
</dbReference>
<evidence type="ECO:0000256" key="2">
    <source>
        <dbReference type="ARBA" id="ARBA00022478"/>
    </source>
</evidence>
<accession>A0A090Z1Y9</accession>
<dbReference type="PIRSF" id="PIRSF000774">
    <property type="entry name" value="RpoN"/>
    <property type="match status" value="1"/>
</dbReference>
<dbReference type="Pfam" id="PF04552">
    <property type="entry name" value="Sigma54_DBD"/>
    <property type="match status" value="1"/>
</dbReference>
<evidence type="ECO:0000313" key="11">
    <source>
        <dbReference type="EMBL" id="KFM98445.1"/>
    </source>
</evidence>
<dbReference type="GO" id="GO:0000428">
    <property type="term" value="C:DNA-directed RNA polymerase complex"/>
    <property type="evidence" value="ECO:0007669"/>
    <property type="project" value="UniProtKB-KW"/>
</dbReference>
<gene>
    <name evidence="11" type="primary">rpoN</name>
    <name evidence="11" type="ORF">DJ90_4339</name>
</gene>
<dbReference type="InterPro" id="IPR038709">
    <property type="entry name" value="RpoN_core-bd_sf"/>
</dbReference>
<dbReference type="AlphaFoldDB" id="A0A090Z1Y9"/>
<evidence type="ECO:0000256" key="6">
    <source>
        <dbReference type="ARBA" id="ARBA00023082"/>
    </source>
</evidence>
<sequence length="433" mass="49125">MKIAMEMKQTTSLSPQMRQAVQILQMGSQELEEYALRLAAENPLIEVTTFADRLSRRNRNDTGMHFPDVEAMAAPGEESLHDVLMGQLNLLTLSKREYRTARYLIGCLDGNGYLEIAPEEAAKALGTDTDSVLRALRLVQSLEPAGVGAADLQECLLLQLEHREEMTPLLKELIERHFEQLCKQRFDAISKRLGVPKRAIVEAYRVLRSLNPRPGGGFESGQKTVYIVPDVLVAAKDGGFDIKLNDAVCPEIAIQPSYRNLLEQNLDDGTRQYMARKLEQARWTMSCIAARRRTLFRVTEAIVEWQEAFFRKGPKHMAPMVLKDIAGRLGLHESTVSRATKHKYVRCDWGTYELKRLFAPSLNRSASLRLGGDAAKRMIRDIIDRENKNKTWSDREIAELLLSEGIRISRRTVAKYRESMNIASAADRKQRLI</sequence>
<keyword evidence="2" id="KW-0240">DNA-directed RNA polymerase</keyword>
<dbReference type="HOGENOM" id="CLU_020569_1_1_9"/>
<dbReference type="STRING" id="44252.DJ90_4339"/>
<keyword evidence="12" id="KW-1185">Reference proteome</keyword>
<evidence type="ECO:0000259" key="9">
    <source>
        <dbReference type="Pfam" id="PF04552"/>
    </source>
</evidence>
<evidence type="ECO:0000259" key="10">
    <source>
        <dbReference type="Pfam" id="PF04963"/>
    </source>
</evidence>
<dbReference type="GO" id="GO:0006352">
    <property type="term" value="P:DNA-templated transcription initiation"/>
    <property type="evidence" value="ECO:0007669"/>
    <property type="project" value="InterPro"/>
</dbReference>
<name>A0A090Z1Y9_PAEMA</name>
<dbReference type="InterPro" id="IPR007046">
    <property type="entry name" value="RNA_pol_sigma_54_core-bd"/>
</dbReference>
<dbReference type="RefSeq" id="WP_036624325.1">
    <property type="nucleotide sequence ID" value="NZ_BGMM01000001.1"/>
</dbReference>
<keyword evidence="8" id="KW-0804">Transcription</keyword>
<dbReference type="PANTHER" id="PTHR32248:SF4">
    <property type="entry name" value="RNA POLYMERASE SIGMA-54 FACTOR"/>
    <property type="match status" value="1"/>
</dbReference>
<comment type="similarity">
    <text evidence="1">Belongs to the sigma-54 factor family.</text>
</comment>
<evidence type="ECO:0000313" key="12">
    <source>
        <dbReference type="Proteomes" id="UP000029278"/>
    </source>
</evidence>
<proteinExistence type="inferred from homology"/>
<evidence type="ECO:0000256" key="8">
    <source>
        <dbReference type="ARBA" id="ARBA00023163"/>
    </source>
</evidence>
<reference evidence="11 12" key="1">
    <citation type="submission" date="2014-04" db="EMBL/GenBank/DDBJ databases">
        <authorList>
            <person name="Bishop-Lilly K.A."/>
            <person name="Broomall S.M."/>
            <person name="Chain P.S."/>
            <person name="Chertkov O."/>
            <person name="Coyne S.R."/>
            <person name="Daligault H.E."/>
            <person name="Davenport K.W."/>
            <person name="Erkkila T."/>
            <person name="Frey K.G."/>
            <person name="Gibbons H.S."/>
            <person name="Gu W."/>
            <person name="Jaissle J."/>
            <person name="Johnson S.L."/>
            <person name="Koroleva G.I."/>
            <person name="Ladner J.T."/>
            <person name="Lo C.-C."/>
            <person name="Minogue T.D."/>
            <person name="Munk C."/>
            <person name="Palacios G.F."/>
            <person name="Redden C.L."/>
            <person name="Rosenzweig C.N."/>
            <person name="Scholz M.B."/>
            <person name="Teshima H."/>
            <person name="Xu Y."/>
        </authorList>
    </citation>
    <scope>NUCLEOTIDE SEQUENCE [LARGE SCALE GENOMIC DNA]</scope>
    <source>
        <strain evidence="11 12">8244</strain>
    </source>
</reference>
<dbReference type="InterPro" id="IPR000394">
    <property type="entry name" value="RNA_pol_sigma_54"/>
</dbReference>
<dbReference type="Gene3D" id="1.10.10.1330">
    <property type="entry name" value="RNA polymerase sigma-54 factor, core-binding domain"/>
    <property type="match status" value="1"/>
</dbReference>
<keyword evidence="5" id="KW-0805">Transcription regulation</keyword>
<dbReference type="PROSITE" id="PS00718">
    <property type="entry name" value="SIGMA54_2"/>
    <property type="match status" value="1"/>
</dbReference>
<dbReference type="GO" id="GO:0016987">
    <property type="term" value="F:sigma factor activity"/>
    <property type="evidence" value="ECO:0007669"/>
    <property type="project" value="UniProtKB-KW"/>
</dbReference>
<keyword evidence="7" id="KW-0238">DNA-binding</keyword>
<dbReference type="PROSITE" id="PS00717">
    <property type="entry name" value="SIGMA54_1"/>
    <property type="match status" value="1"/>
</dbReference>
<dbReference type="GO" id="GO:0003677">
    <property type="term" value="F:DNA binding"/>
    <property type="evidence" value="ECO:0007669"/>
    <property type="project" value="UniProtKB-KW"/>
</dbReference>